<dbReference type="GO" id="GO:0005537">
    <property type="term" value="F:D-mannose binding"/>
    <property type="evidence" value="ECO:0007669"/>
    <property type="project" value="TreeGrafter"/>
</dbReference>
<evidence type="ECO:0000256" key="2">
    <source>
        <dbReference type="ARBA" id="ARBA00022692"/>
    </source>
</evidence>
<dbReference type="EMBL" id="MLYV02001139">
    <property type="protein sequence ID" value="PSR72708.1"/>
    <property type="molecule type" value="Genomic_DNA"/>
</dbReference>
<dbReference type="GO" id="GO:0030134">
    <property type="term" value="C:COPII-coated ER to Golgi transport vesicle"/>
    <property type="evidence" value="ECO:0007669"/>
    <property type="project" value="TreeGrafter"/>
</dbReference>
<keyword evidence="4 6" id="KW-1133">Transmembrane helix</keyword>
<evidence type="ECO:0000256" key="3">
    <source>
        <dbReference type="ARBA" id="ARBA00022729"/>
    </source>
</evidence>
<dbReference type="PANTHER" id="PTHR12223">
    <property type="entry name" value="VESICULAR MANNOSE-BINDING LECTIN"/>
    <property type="match status" value="1"/>
</dbReference>
<dbReference type="Pfam" id="PF03388">
    <property type="entry name" value="Lectin_leg-like"/>
    <property type="match status" value="1"/>
</dbReference>
<feature type="transmembrane region" description="Helical" evidence="6">
    <location>
        <begin position="283"/>
        <end position="302"/>
    </location>
</feature>
<keyword evidence="10" id="KW-1185">Reference proteome</keyword>
<sequence length="346" mass="37803">MRFAGLLCSTLALLSPLGVFGALDDNAKIANRTIERTVALRTHSLYAPYIDQDLQNRWWDFGADAIVNTNKHIRLTRNRPSQMGWLWARLPITAANFVIEVEFKISGESSHLYGDGMAIWLTTTRAQPGPVFGSVDNFEGLGLFLDTYANSRHAYSFPRVIGMLGDGKTSYDVGGDGEKTQIGACSANFRRTNVATKLKITYIKDESLNVQIQYKAWDDWTDCFTVNKFSLPSAPFLGVSAMTGDVSDNQDIISVTTYSAILSSPEAQRDQFRNNRPTDAGSSWLWTIGKLLLFVAFVGGALHGYKTYVLRQAGPGGAKGGFGGMGMGPRSPSGFGGGLYGDSKRF</sequence>
<keyword evidence="2 6" id="KW-0812">Transmembrane</keyword>
<evidence type="ECO:0000256" key="5">
    <source>
        <dbReference type="ARBA" id="ARBA00023136"/>
    </source>
</evidence>
<keyword evidence="5 6" id="KW-0472">Membrane</keyword>
<proteinExistence type="predicted"/>
<evidence type="ECO:0000313" key="9">
    <source>
        <dbReference type="EMBL" id="PSR72708.1"/>
    </source>
</evidence>
<feature type="signal peptide" evidence="7">
    <location>
        <begin position="1"/>
        <end position="21"/>
    </location>
</feature>
<feature type="domain" description="L-type lectin-like" evidence="8">
    <location>
        <begin position="37"/>
        <end position="260"/>
    </location>
</feature>
<dbReference type="CDD" id="cd07308">
    <property type="entry name" value="lectin_leg-like"/>
    <property type="match status" value="1"/>
</dbReference>
<evidence type="ECO:0000256" key="4">
    <source>
        <dbReference type="ARBA" id="ARBA00022989"/>
    </source>
</evidence>
<keyword evidence="3 7" id="KW-0732">Signal</keyword>
<reference evidence="9 10" key="1">
    <citation type="submission" date="2018-02" db="EMBL/GenBank/DDBJ databases">
        <title>Genome sequence of the basidiomycete white-rot fungus Phlebia centrifuga.</title>
        <authorList>
            <person name="Granchi Z."/>
            <person name="Peng M."/>
            <person name="de Vries R.P."/>
            <person name="Hilden K."/>
            <person name="Makela M.R."/>
            <person name="Grigoriev I."/>
            <person name="Riley R."/>
        </authorList>
    </citation>
    <scope>NUCLEOTIDE SEQUENCE [LARGE SCALE GENOMIC DNA]</scope>
    <source>
        <strain evidence="9 10">FBCC195</strain>
    </source>
</reference>
<dbReference type="GO" id="GO:0005789">
    <property type="term" value="C:endoplasmic reticulum membrane"/>
    <property type="evidence" value="ECO:0007669"/>
    <property type="project" value="TreeGrafter"/>
</dbReference>
<dbReference type="InterPro" id="IPR005052">
    <property type="entry name" value="Lectin_leg"/>
</dbReference>
<accession>A0A2R6NKF2</accession>
<dbReference type="FunFam" id="2.60.120.200:FF:000095">
    <property type="entry name" value="Lectin family integral membrane protein"/>
    <property type="match status" value="1"/>
</dbReference>
<evidence type="ECO:0000259" key="8">
    <source>
        <dbReference type="PROSITE" id="PS51328"/>
    </source>
</evidence>
<dbReference type="InterPro" id="IPR013320">
    <property type="entry name" value="ConA-like_dom_sf"/>
</dbReference>
<name>A0A2R6NKF2_9APHY</name>
<comment type="caution">
    <text evidence="9">The sequence shown here is derived from an EMBL/GenBank/DDBJ whole genome shotgun (WGS) entry which is preliminary data.</text>
</comment>
<dbReference type="PROSITE" id="PS51328">
    <property type="entry name" value="L_LECTIN_LIKE"/>
    <property type="match status" value="1"/>
</dbReference>
<feature type="chain" id="PRO_5015343704" description="L-type lectin-like domain-containing protein" evidence="7">
    <location>
        <begin position="22"/>
        <end position="346"/>
    </location>
</feature>
<evidence type="ECO:0000256" key="7">
    <source>
        <dbReference type="SAM" id="SignalP"/>
    </source>
</evidence>
<organism evidence="9 10">
    <name type="scientific">Hermanssonia centrifuga</name>
    <dbReference type="NCBI Taxonomy" id="98765"/>
    <lineage>
        <taxon>Eukaryota</taxon>
        <taxon>Fungi</taxon>
        <taxon>Dikarya</taxon>
        <taxon>Basidiomycota</taxon>
        <taxon>Agaricomycotina</taxon>
        <taxon>Agaricomycetes</taxon>
        <taxon>Polyporales</taxon>
        <taxon>Meruliaceae</taxon>
        <taxon>Hermanssonia</taxon>
    </lineage>
</organism>
<comment type="subcellular location">
    <subcellularLocation>
        <location evidence="1">Membrane</location>
        <topology evidence="1">Single-pass type I membrane protein</topology>
    </subcellularLocation>
</comment>
<dbReference type="STRING" id="98765.A0A2R6NKF2"/>
<dbReference type="PANTHER" id="PTHR12223:SF45">
    <property type="entry name" value="RE50040P"/>
    <property type="match status" value="1"/>
</dbReference>
<dbReference type="OrthoDB" id="270293at2759"/>
<dbReference type="AlphaFoldDB" id="A0A2R6NKF2"/>
<protein>
    <recommendedName>
        <fullName evidence="8">L-type lectin-like domain-containing protein</fullName>
    </recommendedName>
</protein>
<dbReference type="GO" id="GO:0006888">
    <property type="term" value="P:endoplasmic reticulum to Golgi vesicle-mediated transport"/>
    <property type="evidence" value="ECO:0007669"/>
    <property type="project" value="TreeGrafter"/>
</dbReference>
<dbReference type="InterPro" id="IPR051136">
    <property type="entry name" value="Intracellular_Lectin-GPT"/>
</dbReference>
<dbReference type="Proteomes" id="UP000186601">
    <property type="component" value="Unassembled WGS sequence"/>
</dbReference>
<dbReference type="GO" id="GO:0005793">
    <property type="term" value="C:endoplasmic reticulum-Golgi intermediate compartment"/>
    <property type="evidence" value="ECO:0007669"/>
    <property type="project" value="TreeGrafter"/>
</dbReference>
<evidence type="ECO:0000256" key="1">
    <source>
        <dbReference type="ARBA" id="ARBA00004479"/>
    </source>
</evidence>
<dbReference type="GO" id="GO:0000139">
    <property type="term" value="C:Golgi membrane"/>
    <property type="evidence" value="ECO:0007669"/>
    <property type="project" value="TreeGrafter"/>
</dbReference>
<evidence type="ECO:0000313" key="10">
    <source>
        <dbReference type="Proteomes" id="UP000186601"/>
    </source>
</evidence>
<evidence type="ECO:0000256" key="6">
    <source>
        <dbReference type="SAM" id="Phobius"/>
    </source>
</evidence>
<gene>
    <name evidence="9" type="ORF">PHLCEN_2v11403</name>
</gene>
<dbReference type="Gene3D" id="2.60.120.200">
    <property type="match status" value="1"/>
</dbReference>
<dbReference type="SUPFAM" id="SSF49899">
    <property type="entry name" value="Concanavalin A-like lectins/glucanases"/>
    <property type="match status" value="1"/>
</dbReference>